<dbReference type="Gene3D" id="1.20.1250.20">
    <property type="entry name" value="MFS general substrate transporter like domains"/>
    <property type="match status" value="1"/>
</dbReference>
<gene>
    <name evidence="2" type="ORF">CTA1_11897</name>
</gene>
<organism evidence="2 3">
    <name type="scientific">Colletotrichum tanaceti</name>
    <dbReference type="NCBI Taxonomy" id="1306861"/>
    <lineage>
        <taxon>Eukaryota</taxon>
        <taxon>Fungi</taxon>
        <taxon>Dikarya</taxon>
        <taxon>Ascomycota</taxon>
        <taxon>Pezizomycotina</taxon>
        <taxon>Sordariomycetes</taxon>
        <taxon>Hypocreomycetidae</taxon>
        <taxon>Glomerellales</taxon>
        <taxon>Glomerellaceae</taxon>
        <taxon>Colletotrichum</taxon>
        <taxon>Colletotrichum destructivum species complex</taxon>
    </lineage>
</organism>
<protein>
    <submittedName>
        <fullName evidence="2">Uncharacterized protein</fullName>
    </submittedName>
</protein>
<reference evidence="2 3" key="1">
    <citation type="journal article" date="2019" name="PLoS ONE">
        <title>Comparative genome analysis indicates high evolutionary potential of pathogenicity genes in Colletotrichum tanaceti.</title>
        <authorList>
            <person name="Lelwala R.V."/>
            <person name="Korhonen P.K."/>
            <person name="Young N.D."/>
            <person name="Scott J.B."/>
            <person name="Ades P.A."/>
            <person name="Gasser R.B."/>
            <person name="Taylor P.W.J."/>
        </authorList>
    </citation>
    <scope>NUCLEOTIDE SEQUENCE [LARGE SCALE GENOMIC DNA]</scope>
    <source>
        <strain evidence="2">BRIP57314</strain>
    </source>
</reference>
<evidence type="ECO:0000313" key="3">
    <source>
        <dbReference type="Proteomes" id="UP000310108"/>
    </source>
</evidence>
<feature type="transmembrane region" description="Helical" evidence="1">
    <location>
        <begin position="27"/>
        <end position="45"/>
    </location>
</feature>
<dbReference type="AlphaFoldDB" id="A0A4U6X051"/>
<keyword evidence="1" id="KW-0812">Transmembrane</keyword>
<evidence type="ECO:0000313" key="2">
    <source>
        <dbReference type="EMBL" id="TKW48741.1"/>
    </source>
</evidence>
<dbReference type="Proteomes" id="UP000310108">
    <property type="component" value="Unassembled WGS sequence"/>
</dbReference>
<name>A0A4U6X051_9PEZI</name>
<proteinExistence type="predicted"/>
<dbReference type="EMBL" id="PJEX01000747">
    <property type="protein sequence ID" value="TKW48741.1"/>
    <property type="molecule type" value="Genomic_DNA"/>
</dbReference>
<keyword evidence="1" id="KW-1133">Transmembrane helix</keyword>
<sequence>MAAESTALAAEGASQSVIQRLKQFNKMLVFIMILDIVMVVVTFCIPELKGRSLEEVDQLFASGISLRKLQAVG</sequence>
<comment type="caution">
    <text evidence="2">The sequence shown here is derived from an EMBL/GenBank/DDBJ whole genome shotgun (WGS) entry which is preliminary data.</text>
</comment>
<accession>A0A4U6X051</accession>
<keyword evidence="1" id="KW-0472">Membrane</keyword>
<keyword evidence="3" id="KW-1185">Reference proteome</keyword>
<evidence type="ECO:0000256" key="1">
    <source>
        <dbReference type="SAM" id="Phobius"/>
    </source>
</evidence>
<dbReference type="InterPro" id="IPR036259">
    <property type="entry name" value="MFS_trans_sf"/>
</dbReference>